<feature type="transmembrane region" description="Helical" evidence="1">
    <location>
        <begin position="83"/>
        <end position="105"/>
    </location>
</feature>
<dbReference type="Proteomes" id="UP001623592">
    <property type="component" value="Unassembled WGS sequence"/>
</dbReference>
<protein>
    <submittedName>
        <fullName evidence="2">Uncharacterized protein</fullName>
    </submittedName>
</protein>
<sequence>MKQIAELLGWIGVWGYVLALINFFVKYVNKKFINKFPKDKQNFIKMYRTIMRYIVKYHKIIGAVASVAIIGHLYLMYKRIGLSVPGLIAALLMWSIFALGFYGAVINKNFKGKWLKLHRVLAFLLIFVVIFHVMFKRVLLIHK</sequence>
<dbReference type="RefSeq" id="WP_406786408.1">
    <property type="nucleotide sequence ID" value="NZ_JBJIAA010000003.1"/>
</dbReference>
<feature type="transmembrane region" description="Helical" evidence="1">
    <location>
        <begin position="57"/>
        <end position="77"/>
    </location>
</feature>
<name>A0ABW8TB32_9CLOT</name>
<feature type="transmembrane region" description="Helical" evidence="1">
    <location>
        <begin position="7"/>
        <end position="25"/>
    </location>
</feature>
<comment type="caution">
    <text evidence="2">The sequence shown here is derived from an EMBL/GenBank/DDBJ whole genome shotgun (WGS) entry which is preliminary data.</text>
</comment>
<keyword evidence="1" id="KW-0472">Membrane</keyword>
<organism evidence="2 3">
    <name type="scientific">Clostridium neuense</name>
    <dbReference type="NCBI Taxonomy" id="1728934"/>
    <lineage>
        <taxon>Bacteria</taxon>
        <taxon>Bacillati</taxon>
        <taxon>Bacillota</taxon>
        <taxon>Clostridia</taxon>
        <taxon>Eubacteriales</taxon>
        <taxon>Clostridiaceae</taxon>
        <taxon>Clostridium</taxon>
    </lineage>
</organism>
<proteinExistence type="predicted"/>
<reference evidence="2 3" key="1">
    <citation type="submission" date="2024-11" db="EMBL/GenBank/DDBJ databases">
        <authorList>
            <person name="Heng Y.C."/>
            <person name="Lim A.C.H."/>
            <person name="Lee J.K.Y."/>
            <person name="Kittelmann S."/>
        </authorList>
    </citation>
    <scope>NUCLEOTIDE SEQUENCE [LARGE SCALE GENOMIC DNA]</scope>
    <source>
        <strain evidence="2 3">WILCCON 0114</strain>
    </source>
</reference>
<evidence type="ECO:0000313" key="2">
    <source>
        <dbReference type="EMBL" id="MFL0249744.1"/>
    </source>
</evidence>
<evidence type="ECO:0000313" key="3">
    <source>
        <dbReference type="Proteomes" id="UP001623592"/>
    </source>
</evidence>
<keyword evidence="3" id="KW-1185">Reference proteome</keyword>
<accession>A0ABW8TB32</accession>
<evidence type="ECO:0000256" key="1">
    <source>
        <dbReference type="SAM" id="Phobius"/>
    </source>
</evidence>
<gene>
    <name evidence="2" type="ORF">ACJDT4_04865</name>
</gene>
<feature type="transmembrane region" description="Helical" evidence="1">
    <location>
        <begin position="117"/>
        <end position="135"/>
    </location>
</feature>
<dbReference type="EMBL" id="JBJIAA010000003">
    <property type="protein sequence ID" value="MFL0249744.1"/>
    <property type="molecule type" value="Genomic_DNA"/>
</dbReference>
<keyword evidence="1" id="KW-0812">Transmembrane</keyword>
<keyword evidence="1" id="KW-1133">Transmembrane helix</keyword>